<reference evidence="2 3" key="1">
    <citation type="submission" date="2020-08" db="EMBL/GenBank/DDBJ databases">
        <title>Plant Genome Project.</title>
        <authorList>
            <person name="Zhang R.-G."/>
        </authorList>
    </citation>
    <scope>NUCLEOTIDE SEQUENCE [LARGE SCALE GENOMIC DNA]</scope>
    <source>
        <strain evidence="2">WSP0</strain>
        <tissue evidence="2">Leaf</tissue>
    </source>
</reference>
<dbReference type="Proteomes" id="UP000823749">
    <property type="component" value="Chromosome 6"/>
</dbReference>
<feature type="region of interest" description="Disordered" evidence="1">
    <location>
        <begin position="106"/>
        <end position="131"/>
    </location>
</feature>
<feature type="compositionally biased region" description="Low complexity" evidence="1">
    <location>
        <begin position="112"/>
        <end position="127"/>
    </location>
</feature>
<evidence type="ECO:0000313" key="3">
    <source>
        <dbReference type="Proteomes" id="UP000823749"/>
    </source>
</evidence>
<protein>
    <submittedName>
        <fullName evidence="2">Uncharacterized protein</fullName>
    </submittedName>
</protein>
<organism evidence="2 3">
    <name type="scientific">Rhododendron griersonianum</name>
    <dbReference type="NCBI Taxonomy" id="479676"/>
    <lineage>
        <taxon>Eukaryota</taxon>
        <taxon>Viridiplantae</taxon>
        <taxon>Streptophyta</taxon>
        <taxon>Embryophyta</taxon>
        <taxon>Tracheophyta</taxon>
        <taxon>Spermatophyta</taxon>
        <taxon>Magnoliopsida</taxon>
        <taxon>eudicotyledons</taxon>
        <taxon>Gunneridae</taxon>
        <taxon>Pentapetalae</taxon>
        <taxon>asterids</taxon>
        <taxon>Ericales</taxon>
        <taxon>Ericaceae</taxon>
        <taxon>Ericoideae</taxon>
        <taxon>Rhodoreae</taxon>
        <taxon>Rhododendron</taxon>
    </lineage>
</organism>
<dbReference type="GO" id="GO:0006281">
    <property type="term" value="P:DNA repair"/>
    <property type="evidence" value="ECO:0007669"/>
    <property type="project" value="InterPro"/>
</dbReference>
<name>A0AAV6K1V5_9ERIC</name>
<dbReference type="GO" id="GO:0004519">
    <property type="term" value="F:endonuclease activity"/>
    <property type="evidence" value="ECO:0007669"/>
    <property type="project" value="InterPro"/>
</dbReference>
<dbReference type="AlphaFoldDB" id="A0AAV6K1V5"/>
<dbReference type="InterPro" id="IPR020847">
    <property type="entry name" value="AP_endonuclease_F1_BS"/>
</dbReference>
<proteinExistence type="predicted"/>
<evidence type="ECO:0000313" key="2">
    <source>
        <dbReference type="EMBL" id="KAG5546363.1"/>
    </source>
</evidence>
<accession>A0AAV6K1V5</accession>
<evidence type="ECO:0000256" key="1">
    <source>
        <dbReference type="SAM" id="MobiDB-lite"/>
    </source>
</evidence>
<keyword evidence="3" id="KW-1185">Reference proteome</keyword>
<dbReference type="EMBL" id="JACTNZ010000006">
    <property type="protein sequence ID" value="KAG5546363.1"/>
    <property type="molecule type" value="Genomic_DNA"/>
</dbReference>
<dbReference type="PROSITE" id="PS00726">
    <property type="entry name" value="AP_NUCLEASE_F1_1"/>
    <property type="match status" value="1"/>
</dbReference>
<comment type="caution">
    <text evidence="2">The sequence shown here is derived from an EMBL/GenBank/DDBJ whole genome shotgun (WGS) entry which is preliminary data.</text>
</comment>
<gene>
    <name evidence="2" type="ORF">RHGRI_018517</name>
</gene>
<sequence length="280" mass="31670">MEEEDTFRTIPSTNQLVPNFEVYSVNEEEDDEVDKVDDELVANKNKKRNSVDDMEIQGIESVDDRAKLNEEEVERVEANCINESHPFGLEKEPVFEKSFGQRKSIGGKYTENMDSCENNNDESSNSDHGLESFVQDSLSPINEDCFESVHKNFPDQNEDSNLEVNKDQDKEVNEANSSGAYDSNVALRASQLPDINLHIELNPSATRRNIRSQQFEASSSLGSSIKKRFMSKLIKDRNPDIFLLQETKEERFEMSISHRMWGPAVVEYAKSGAMGLSGGV</sequence>
<dbReference type="GO" id="GO:0003677">
    <property type="term" value="F:DNA binding"/>
    <property type="evidence" value="ECO:0007669"/>
    <property type="project" value="InterPro"/>
</dbReference>